<dbReference type="AlphaFoldDB" id="A0A6A6GVG7"/>
<sequence length="102" mass="11191">MDPLSICASAIAVLQAANSLGKTIGKLRSLMAAGDEISLLLTEISDLKVVFQNTKEALEALPRSNDLDCRQKRDLLVYKTILRSTILHGCRRSRGYSVTKQS</sequence>
<keyword evidence="2" id="KW-1185">Reference proteome</keyword>
<gene>
    <name evidence="1" type="ORF">EV356DRAFT_511013</name>
</gene>
<proteinExistence type="predicted"/>
<accession>A0A6A6GVG7</accession>
<evidence type="ECO:0000313" key="2">
    <source>
        <dbReference type="Proteomes" id="UP000800092"/>
    </source>
</evidence>
<evidence type="ECO:0008006" key="3">
    <source>
        <dbReference type="Google" id="ProtNLM"/>
    </source>
</evidence>
<name>A0A6A6GVG7_VIRVR</name>
<dbReference type="Proteomes" id="UP000800092">
    <property type="component" value="Unassembled WGS sequence"/>
</dbReference>
<organism evidence="1 2">
    <name type="scientific">Viridothelium virens</name>
    <name type="common">Speckled blister lichen</name>
    <name type="synonym">Trypethelium virens</name>
    <dbReference type="NCBI Taxonomy" id="1048519"/>
    <lineage>
        <taxon>Eukaryota</taxon>
        <taxon>Fungi</taxon>
        <taxon>Dikarya</taxon>
        <taxon>Ascomycota</taxon>
        <taxon>Pezizomycotina</taxon>
        <taxon>Dothideomycetes</taxon>
        <taxon>Dothideomycetes incertae sedis</taxon>
        <taxon>Trypetheliales</taxon>
        <taxon>Trypetheliaceae</taxon>
        <taxon>Viridothelium</taxon>
    </lineage>
</organism>
<protein>
    <recommendedName>
        <fullName evidence="3">Fungal N-terminal domain-containing protein</fullName>
    </recommendedName>
</protein>
<evidence type="ECO:0000313" key="1">
    <source>
        <dbReference type="EMBL" id="KAF2229313.1"/>
    </source>
</evidence>
<dbReference type="EMBL" id="ML991867">
    <property type="protein sequence ID" value="KAF2229313.1"/>
    <property type="molecule type" value="Genomic_DNA"/>
</dbReference>
<dbReference type="OrthoDB" id="195446at2759"/>
<reference evidence="1" key="1">
    <citation type="journal article" date="2020" name="Stud. Mycol.">
        <title>101 Dothideomycetes genomes: a test case for predicting lifestyles and emergence of pathogens.</title>
        <authorList>
            <person name="Haridas S."/>
            <person name="Albert R."/>
            <person name="Binder M."/>
            <person name="Bloem J."/>
            <person name="Labutti K."/>
            <person name="Salamov A."/>
            <person name="Andreopoulos B."/>
            <person name="Baker S."/>
            <person name="Barry K."/>
            <person name="Bills G."/>
            <person name="Bluhm B."/>
            <person name="Cannon C."/>
            <person name="Castanera R."/>
            <person name="Culley D."/>
            <person name="Daum C."/>
            <person name="Ezra D."/>
            <person name="Gonzalez J."/>
            <person name="Henrissat B."/>
            <person name="Kuo A."/>
            <person name="Liang C."/>
            <person name="Lipzen A."/>
            <person name="Lutzoni F."/>
            <person name="Magnuson J."/>
            <person name="Mondo S."/>
            <person name="Nolan M."/>
            <person name="Ohm R."/>
            <person name="Pangilinan J."/>
            <person name="Park H.-J."/>
            <person name="Ramirez L."/>
            <person name="Alfaro M."/>
            <person name="Sun H."/>
            <person name="Tritt A."/>
            <person name="Yoshinaga Y."/>
            <person name="Zwiers L.-H."/>
            <person name="Turgeon B."/>
            <person name="Goodwin S."/>
            <person name="Spatafora J."/>
            <person name="Crous P."/>
            <person name="Grigoriev I."/>
        </authorList>
    </citation>
    <scope>NUCLEOTIDE SEQUENCE</scope>
    <source>
        <strain evidence="1">Tuck. ex Michener</strain>
    </source>
</reference>